<dbReference type="AlphaFoldDB" id="A0A8J5GLL9"/>
<proteinExistence type="predicted"/>
<feature type="transmembrane region" description="Helical" evidence="1">
    <location>
        <begin position="88"/>
        <end position="108"/>
    </location>
</feature>
<name>A0A8J5GLL9_ZINOF</name>
<feature type="transmembrane region" description="Helical" evidence="1">
    <location>
        <begin position="133"/>
        <end position="155"/>
    </location>
</feature>
<accession>A0A8J5GLL9</accession>
<dbReference type="Proteomes" id="UP000734854">
    <property type="component" value="Unassembled WGS sequence"/>
</dbReference>
<keyword evidence="3" id="KW-1185">Reference proteome</keyword>
<comment type="caution">
    <text evidence="2">The sequence shown here is derived from an EMBL/GenBank/DDBJ whole genome shotgun (WGS) entry which is preliminary data.</text>
</comment>
<gene>
    <name evidence="2" type="ORF">ZIOFF_034364</name>
</gene>
<sequence>MKYPPSTSCNGSTLVTSAERLEHPARCCNRATTPPLPPKISRQKAKNTCLYQSSILFLAQRFNFWGVFNQNEEGKQMESVARACLQSALKAVNYVLGLVGIGVIMYSLRSISIWYLRTGDFSSIAVADGNPPWFMCASLGIGISLILITCAGHIAAETANDHCLSCDFPEDITGKFDELKNFVRSNSELGQWIGALIIASEALSIFLSILLKALGPEDQADYESDNDVVQTRLPFLRNQVQKTPHVPDQQLIALDC</sequence>
<feature type="transmembrane region" description="Helical" evidence="1">
    <location>
        <begin position="189"/>
        <end position="211"/>
    </location>
</feature>
<reference evidence="2 3" key="1">
    <citation type="submission" date="2020-08" db="EMBL/GenBank/DDBJ databases">
        <title>Plant Genome Project.</title>
        <authorList>
            <person name="Zhang R.-G."/>
        </authorList>
    </citation>
    <scope>NUCLEOTIDE SEQUENCE [LARGE SCALE GENOMIC DNA]</scope>
    <source>
        <tissue evidence="2">Rhizome</tissue>
    </source>
</reference>
<evidence type="ECO:0000313" key="2">
    <source>
        <dbReference type="EMBL" id="KAG6508981.1"/>
    </source>
</evidence>
<organism evidence="2 3">
    <name type="scientific">Zingiber officinale</name>
    <name type="common">Ginger</name>
    <name type="synonym">Amomum zingiber</name>
    <dbReference type="NCBI Taxonomy" id="94328"/>
    <lineage>
        <taxon>Eukaryota</taxon>
        <taxon>Viridiplantae</taxon>
        <taxon>Streptophyta</taxon>
        <taxon>Embryophyta</taxon>
        <taxon>Tracheophyta</taxon>
        <taxon>Spermatophyta</taxon>
        <taxon>Magnoliopsida</taxon>
        <taxon>Liliopsida</taxon>
        <taxon>Zingiberales</taxon>
        <taxon>Zingiberaceae</taxon>
        <taxon>Zingiber</taxon>
    </lineage>
</organism>
<keyword evidence="1" id="KW-0472">Membrane</keyword>
<evidence type="ECO:0000256" key="1">
    <source>
        <dbReference type="SAM" id="Phobius"/>
    </source>
</evidence>
<dbReference type="EMBL" id="JACMSC010000009">
    <property type="protein sequence ID" value="KAG6508981.1"/>
    <property type="molecule type" value="Genomic_DNA"/>
</dbReference>
<keyword evidence="1" id="KW-1133">Transmembrane helix</keyword>
<protein>
    <submittedName>
        <fullName evidence="2">Uncharacterized protein</fullName>
    </submittedName>
</protein>
<evidence type="ECO:0000313" key="3">
    <source>
        <dbReference type="Proteomes" id="UP000734854"/>
    </source>
</evidence>
<keyword evidence="1" id="KW-0812">Transmembrane</keyword>